<sequence>MRLSTALVVLAAAVLSVSAAPVAEAPVARGADTNAARMARGLAPKAPTMKRTPVDSAHRGHPSGWGGWPQA</sequence>
<name>A0A166MFN4_9AGAM</name>
<feature type="region of interest" description="Disordered" evidence="1">
    <location>
        <begin position="27"/>
        <end position="71"/>
    </location>
</feature>
<evidence type="ECO:0000256" key="2">
    <source>
        <dbReference type="SAM" id="SignalP"/>
    </source>
</evidence>
<accession>A0A166MFN4</accession>
<keyword evidence="4" id="KW-1185">Reference proteome</keyword>
<proteinExistence type="predicted"/>
<feature type="chain" id="PRO_5007877358" evidence="2">
    <location>
        <begin position="20"/>
        <end position="71"/>
    </location>
</feature>
<reference evidence="3 4" key="1">
    <citation type="journal article" date="2016" name="Mol. Biol. Evol.">
        <title>Comparative Genomics of Early-Diverging Mushroom-Forming Fungi Provides Insights into the Origins of Lignocellulose Decay Capabilities.</title>
        <authorList>
            <person name="Nagy L.G."/>
            <person name="Riley R."/>
            <person name="Tritt A."/>
            <person name="Adam C."/>
            <person name="Daum C."/>
            <person name="Floudas D."/>
            <person name="Sun H."/>
            <person name="Yadav J.S."/>
            <person name="Pangilinan J."/>
            <person name="Larsson K.H."/>
            <person name="Matsuura K."/>
            <person name="Barry K."/>
            <person name="Labutti K."/>
            <person name="Kuo R."/>
            <person name="Ohm R.A."/>
            <person name="Bhattacharya S.S."/>
            <person name="Shirouzu T."/>
            <person name="Yoshinaga Y."/>
            <person name="Martin F.M."/>
            <person name="Grigoriev I.V."/>
            <person name="Hibbett D.S."/>
        </authorList>
    </citation>
    <scope>NUCLEOTIDE SEQUENCE [LARGE SCALE GENOMIC DNA]</scope>
    <source>
        <strain evidence="3 4">CBS 109695</strain>
    </source>
</reference>
<organism evidence="3 4">
    <name type="scientific">Athelia psychrophila</name>
    <dbReference type="NCBI Taxonomy" id="1759441"/>
    <lineage>
        <taxon>Eukaryota</taxon>
        <taxon>Fungi</taxon>
        <taxon>Dikarya</taxon>
        <taxon>Basidiomycota</taxon>
        <taxon>Agaricomycotina</taxon>
        <taxon>Agaricomycetes</taxon>
        <taxon>Agaricomycetidae</taxon>
        <taxon>Atheliales</taxon>
        <taxon>Atheliaceae</taxon>
        <taxon>Athelia</taxon>
    </lineage>
</organism>
<dbReference type="Proteomes" id="UP000076532">
    <property type="component" value="Unassembled WGS sequence"/>
</dbReference>
<dbReference type="EMBL" id="KV417529">
    <property type="protein sequence ID" value="KZP23956.1"/>
    <property type="molecule type" value="Genomic_DNA"/>
</dbReference>
<evidence type="ECO:0000313" key="3">
    <source>
        <dbReference type="EMBL" id="KZP23956.1"/>
    </source>
</evidence>
<evidence type="ECO:0000256" key="1">
    <source>
        <dbReference type="SAM" id="MobiDB-lite"/>
    </source>
</evidence>
<dbReference type="AlphaFoldDB" id="A0A166MFN4"/>
<dbReference type="OrthoDB" id="4225815at2759"/>
<protein>
    <submittedName>
        <fullName evidence="3">Uncharacterized protein</fullName>
    </submittedName>
</protein>
<keyword evidence="2" id="KW-0732">Signal</keyword>
<gene>
    <name evidence="3" type="ORF">FIBSPDRAFT_1042509</name>
</gene>
<evidence type="ECO:0000313" key="4">
    <source>
        <dbReference type="Proteomes" id="UP000076532"/>
    </source>
</evidence>
<feature type="signal peptide" evidence="2">
    <location>
        <begin position="1"/>
        <end position="19"/>
    </location>
</feature>